<dbReference type="InterPro" id="IPR005311">
    <property type="entry name" value="PBP_dimer"/>
</dbReference>
<dbReference type="PROSITE" id="PS51178">
    <property type="entry name" value="PASTA"/>
    <property type="match status" value="1"/>
</dbReference>
<dbReference type="InterPro" id="IPR036138">
    <property type="entry name" value="PBP_dimer_sf"/>
</dbReference>
<dbReference type="Gene3D" id="3.40.710.10">
    <property type="entry name" value="DD-peptidase/beta-lactamase superfamily"/>
    <property type="match status" value="1"/>
</dbReference>
<dbReference type="GO" id="GO:0005886">
    <property type="term" value="C:plasma membrane"/>
    <property type="evidence" value="ECO:0007669"/>
    <property type="project" value="TreeGrafter"/>
</dbReference>
<comment type="subcellular location">
    <subcellularLocation>
        <location evidence="1">Membrane</location>
    </subcellularLocation>
</comment>
<dbReference type="CDD" id="cd06575">
    <property type="entry name" value="PASTA_Pbp2x-like_2"/>
    <property type="match status" value="1"/>
</dbReference>
<evidence type="ECO:0000313" key="7">
    <source>
        <dbReference type="Proteomes" id="UP001220610"/>
    </source>
</evidence>
<dbReference type="Gene3D" id="3.90.1310.10">
    <property type="entry name" value="Penicillin-binding protein 2a (Domain 2)"/>
    <property type="match status" value="1"/>
</dbReference>
<protein>
    <submittedName>
        <fullName evidence="6">Penicillin-binding protein</fullName>
    </submittedName>
</protein>
<reference evidence="6" key="1">
    <citation type="submission" date="2023-03" db="EMBL/GenBank/DDBJ databases">
        <title>Andean soil-derived lignocellulolytic bacterial consortium as a source of novel taxa and putative plastic-active enzymes.</title>
        <authorList>
            <person name="Diaz-Garcia L."/>
            <person name="Chuvochina M."/>
            <person name="Feuerriegel G."/>
            <person name="Bunk B."/>
            <person name="Sproer C."/>
            <person name="Streit W.R."/>
            <person name="Rodriguez L.M."/>
            <person name="Overmann J."/>
            <person name="Jimenez D.J."/>
        </authorList>
    </citation>
    <scope>NUCLEOTIDE SEQUENCE</scope>
    <source>
        <strain evidence="6">MAG 7</strain>
    </source>
</reference>
<evidence type="ECO:0000256" key="3">
    <source>
        <dbReference type="ARBA" id="ARBA00023136"/>
    </source>
</evidence>
<dbReference type="InterPro" id="IPR001460">
    <property type="entry name" value="PCN-bd_Tpept"/>
</dbReference>
<dbReference type="GO" id="GO:0004180">
    <property type="term" value="F:carboxypeptidase activity"/>
    <property type="evidence" value="ECO:0007669"/>
    <property type="project" value="UniProtKB-KW"/>
</dbReference>
<dbReference type="Pfam" id="PF00905">
    <property type="entry name" value="Transpeptidase"/>
    <property type="match status" value="1"/>
</dbReference>
<organism evidence="6 7">
    <name type="scientific">Candidatus Pseudobacter hemicellulosilyticus</name>
    <dbReference type="NCBI Taxonomy" id="3121375"/>
    <lineage>
        <taxon>Bacteria</taxon>
        <taxon>Pseudomonadati</taxon>
        <taxon>Bacteroidota</taxon>
        <taxon>Chitinophagia</taxon>
        <taxon>Chitinophagales</taxon>
        <taxon>Chitinophagaceae</taxon>
        <taxon>Pseudobacter</taxon>
    </lineage>
</organism>
<dbReference type="Gene3D" id="3.30.450.330">
    <property type="match status" value="1"/>
</dbReference>
<dbReference type="SUPFAM" id="SSF56601">
    <property type="entry name" value="beta-lactamase/transpeptidase-like"/>
    <property type="match status" value="1"/>
</dbReference>
<dbReference type="SUPFAM" id="SSF56519">
    <property type="entry name" value="Penicillin binding protein dimerisation domain"/>
    <property type="match status" value="1"/>
</dbReference>
<evidence type="ECO:0000256" key="1">
    <source>
        <dbReference type="ARBA" id="ARBA00004370"/>
    </source>
</evidence>
<dbReference type="GO" id="GO:0008658">
    <property type="term" value="F:penicillin binding"/>
    <property type="evidence" value="ECO:0007669"/>
    <property type="project" value="InterPro"/>
</dbReference>
<dbReference type="SUPFAM" id="SSF54184">
    <property type="entry name" value="Penicillin-binding protein 2x (pbp-2x), c-terminal domain"/>
    <property type="match status" value="1"/>
</dbReference>
<sequence length="718" mass="80565">MEVKRDILWRVYMCFLGIVLFSVIIIGRAVYIQQFQGSHWIAEANQQQQKFVEIDAERGTIYSEDGSMLSTSLPFFDIYIDFAADGLRQKEGRRFKENLDSLSMELAALFYDRASADNRTAADYKQLLQKGYKKKDRYFLLKRNISFQQYKVLRTLPLVRQGKDKSGFIAEVKDKRLNPYGLLANRTIGLSREYVDSDGKMKNTNVGLENTYDSILRGETGKKLMRKVAAGVFVPVDGTEIEPRNGKDIVTTLDVNIQDIAENALLNVMRENECTSGTCIVMEVATGKIKAIANLGRRPDGSYWEDLNYAIRASEPGSTFKLATMLSLLEDKHVSLNQRISLEGGKWQYSTRTVYDSEVHAENDVTVKHAFELSSNVAMAKLVTNSYVRNPMQYINHLRKLRLDKYSGIDLLGETTPVIKTPKSKTWSNTSLPWMSFGYEVLISPLQSLMLYNAVANGGKMMKPYLVNEVQENGFTVRTFPPQVLEETICSPETLEKLKECLEGASGNAGGTGYKLFKDAPYKVAGKTGTSQVANGNRGYADHIHQSSFAGYFPAKNPQYSCIVVVINKPFAVKYYGAAIAGPVFKEIADKLYALNADKDIQPAPLRLKKDSTNYFYAGAAEEMRTVMDELQWKYRDSAKTASWTRVYAANYQPVMGGQEVSRKNMPDVRGMGLKDALYLLENMNLKVGVRGRGRVKGQSITPGALISKDQSVIIELN</sequence>
<evidence type="ECO:0000256" key="4">
    <source>
        <dbReference type="SAM" id="Phobius"/>
    </source>
</evidence>
<dbReference type="InterPro" id="IPR012338">
    <property type="entry name" value="Beta-lactam/transpept-like"/>
</dbReference>
<dbReference type="Pfam" id="PF03717">
    <property type="entry name" value="PBP_dimer"/>
    <property type="match status" value="1"/>
</dbReference>
<dbReference type="PANTHER" id="PTHR30627">
    <property type="entry name" value="PEPTIDOGLYCAN D,D-TRANSPEPTIDASE"/>
    <property type="match status" value="1"/>
</dbReference>
<feature type="domain" description="PASTA" evidence="5">
    <location>
        <begin position="660"/>
        <end position="718"/>
    </location>
</feature>
<keyword evidence="4" id="KW-1133">Transmembrane helix</keyword>
<dbReference type="Proteomes" id="UP001220610">
    <property type="component" value="Chromosome"/>
</dbReference>
<feature type="transmembrane region" description="Helical" evidence="4">
    <location>
        <begin position="7"/>
        <end position="31"/>
    </location>
</feature>
<keyword evidence="4" id="KW-0812">Transmembrane</keyword>
<dbReference type="InterPro" id="IPR050515">
    <property type="entry name" value="Beta-lactam/transpept"/>
</dbReference>
<proteinExistence type="predicted"/>
<dbReference type="AlphaFoldDB" id="A0AAJ5X097"/>
<keyword evidence="2" id="KW-0645">Protease</keyword>
<dbReference type="InterPro" id="IPR005543">
    <property type="entry name" value="PASTA_dom"/>
</dbReference>
<keyword evidence="2" id="KW-0378">Hydrolase</keyword>
<accession>A0AAJ5X097</accession>
<name>A0AAJ5X097_9BACT</name>
<evidence type="ECO:0000259" key="5">
    <source>
        <dbReference type="PROSITE" id="PS51178"/>
    </source>
</evidence>
<gene>
    <name evidence="6" type="ORF">P0Y53_09445</name>
</gene>
<dbReference type="EMBL" id="CP119311">
    <property type="protein sequence ID" value="WEK37725.1"/>
    <property type="molecule type" value="Genomic_DNA"/>
</dbReference>
<evidence type="ECO:0000256" key="2">
    <source>
        <dbReference type="ARBA" id="ARBA00022645"/>
    </source>
</evidence>
<dbReference type="PANTHER" id="PTHR30627:SF1">
    <property type="entry name" value="PEPTIDOGLYCAN D,D-TRANSPEPTIDASE FTSI"/>
    <property type="match status" value="1"/>
</dbReference>
<keyword evidence="2" id="KW-0121">Carboxypeptidase</keyword>
<evidence type="ECO:0000313" key="6">
    <source>
        <dbReference type="EMBL" id="WEK37725.1"/>
    </source>
</evidence>
<keyword evidence="3 4" id="KW-0472">Membrane</keyword>
<dbReference type="Pfam" id="PF03793">
    <property type="entry name" value="PASTA"/>
    <property type="match status" value="1"/>
</dbReference>
<dbReference type="GO" id="GO:0071555">
    <property type="term" value="P:cell wall organization"/>
    <property type="evidence" value="ECO:0007669"/>
    <property type="project" value="TreeGrafter"/>
</dbReference>